<evidence type="ECO:0000256" key="13">
    <source>
        <dbReference type="PIRSR" id="PIRSR000148-1"/>
    </source>
</evidence>
<comment type="pathway">
    <text evidence="2">Amino-acid biosynthesis; L-threonine biosynthesis; L-threonine from L-aspartate: step 2/5.</text>
</comment>
<accession>A0A0G4J5V4</accession>
<evidence type="ECO:0000313" key="15">
    <source>
        <dbReference type="EMBL" id="CEP02744.1"/>
    </source>
</evidence>
<evidence type="ECO:0000256" key="10">
    <source>
        <dbReference type="ARBA" id="ARBA00049864"/>
    </source>
</evidence>
<feature type="active site" description="Acyl-thioester intermediate" evidence="13">
    <location>
        <position position="161"/>
    </location>
</feature>
<dbReference type="Pfam" id="PF01118">
    <property type="entry name" value="Semialdhyde_dh"/>
    <property type="match status" value="1"/>
</dbReference>
<keyword evidence="5" id="KW-0028">Amino-acid biosynthesis</keyword>
<reference evidence="16 18" key="2">
    <citation type="submission" date="2018-03" db="EMBL/GenBank/DDBJ databases">
        <authorList>
            <person name="Fogelqvist J."/>
        </authorList>
    </citation>
    <scope>NUCLEOTIDE SEQUENCE [LARGE SCALE GENOMIC DNA]</scope>
</reference>
<dbReference type="GO" id="GO:0050661">
    <property type="term" value="F:NADP binding"/>
    <property type="evidence" value="ECO:0007669"/>
    <property type="project" value="InterPro"/>
</dbReference>
<evidence type="ECO:0000256" key="6">
    <source>
        <dbReference type="ARBA" id="ARBA00022697"/>
    </source>
</evidence>
<evidence type="ECO:0000256" key="3">
    <source>
        <dbReference type="ARBA" id="ARBA00010584"/>
    </source>
</evidence>
<keyword evidence="6" id="KW-0791">Threonine biosynthesis</keyword>
<dbReference type="SUPFAM" id="SSF55347">
    <property type="entry name" value="Glyceraldehyde-3-phosphate dehydrogenase-like, C-terminal domain"/>
    <property type="match status" value="1"/>
</dbReference>
<dbReference type="Proteomes" id="UP000290189">
    <property type="component" value="Unassembled WGS sequence"/>
</dbReference>
<dbReference type="InterPro" id="IPR036291">
    <property type="entry name" value="NAD(P)-bd_dom_sf"/>
</dbReference>
<feature type="domain" description="Semialdehyde dehydrogenase NAD-binding" evidence="14">
    <location>
        <begin position="14"/>
        <end position="140"/>
    </location>
</feature>
<dbReference type="PANTHER" id="PTHR46718:SF1">
    <property type="entry name" value="ASPARTATE-SEMIALDEHYDE DEHYDROGENASE"/>
    <property type="match status" value="1"/>
</dbReference>
<dbReference type="EC" id="1.2.1.11" evidence="4"/>
<evidence type="ECO:0000313" key="18">
    <source>
        <dbReference type="Proteomes" id="UP000290189"/>
    </source>
</evidence>
<geneLocation type="mitochondrion" evidence="16"/>
<dbReference type="CDD" id="cd18130">
    <property type="entry name" value="ASADH_C_arch_fung_like"/>
    <property type="match status" value="1"/>
</dbReference>
<dbReference type="InterPro" id="IPR051823">
    <property type="entry name" value="ASADH-related"/>
</dbReference>
<keyword evidence="8" id="KW-0560">Oxidoreductase</keyword>
<dbReference type="InterPro" id="IPR005676">
    <property type="entry name" value="Asp_semi-ald_DH_pep-lack"/>
</dbReference>
<evidence type="ECO:0000256" key="4">
    <source>
        <dbReference type="ARBA" id="ARBA00013120"/>
    </source>
</evidence>
<evidence type="ECO:0000256" key="8">
    <source>
        <dbReference type="ARBA" id="ARBA00023002"/>
    </source>
</evidence>
<dbReference type="GO" id="GO:0009088">
    <property type="term" value="P:threonine biosynthetic process"/>
    <property type="evidence" value="ECO:0007669"/>
    <property type="project" value="UniProtKB-KW"/>
</dbReference>
<name>A0A0G4J5V4_PLABS</name>
<comment type="catalytic activity">
    <reaction evidence="10">
        <text>L-aspartate 4-semialdehyde + phosphate + NADP(+) = 4-phospho-L-aspartate + NADPH + H(+)</text>
        <dbReference type="Rhea" id="RHEA:24284"/>
        <dbReference type="ChEBI" id="CHEBI:15378"/>
        <dbReference type="ChEBI" id="CHEBI:43474"/>
        <dbReference type="ChEBI" id="CHEBI:57535"/>
        <dbReference type="ChEBI" id="CHEBI:57783"/>
        <dbReference type="ChEBI" id="CHEBI:58349"/>
        <dbReference type="ChEBI" id="CHEBI:537519"/>
        <dbReference type="EC" id="1.2.1.11"/>
    </reaction>
    <physiologicalReaction direction="right-to-left" evidence="10">
        <dbReference type="Rhea" id="RHEA:24286"/>
    </physiologicalReaction>
</comment>
<evidence type="ECO:0000313" key="17">
    <source>
        <dbReference type="Proteomes" id="UP000039324"/>
    </source>
</evidence>
<dbReference type="GO" id="GO:0004073">
    <property type="term" value="F:aspartate-semialdehyde dehydrogenase activity"/>
    <property type="evidence" value="ECO:0007669"/>
    <property type="project" value="UniProtKB-EC"/>
</dbReference>
<dbReference type="EMBL" id="OVEO01000003">
    <property type="protein sequence ID" value="SPQ94864.1"/>
    <property type="molecule type" value="Genomic_DNA"/>
</dbReference>
<evidence type="ECO:0000256" key="5">
    <source>
        <dbReference type="ARBA" id="ARBA00022605"/>
    </source>
</evidence>
<keyword evidence="16" id="KW-0496">Mitochondrion</keyword>
<dbReference type="OrthoDB" id="1894490at2759"/>
<dbReference type="FunFam" id="3.30.360.10:FF:000016">
    <property type="entry name" value="Probable aspartate-semialdehyde dehydrogenase"/>
    <property type="match status" value="1"/>
</dbReference>
<keyword evidence="9" id="KW-0486">Methionine biosynthesis</keyword>
<dbReference type="Gene3D" id="3.40.50.720">
    <property type="entry name" value="NAD(P)-binding Rossmann-like Domain"/>
    <property type="match status" value="1"/>
</dbReference>
<reference evidence="15 17" key="1">
    <citation type="submission" date="2015-02" db="EMBL/GenBank/DDBJ databases">
        <authorList>
            <person name="Chooi Y.-H."/>
        </authorList>
    </citation>
    <scope>NUCLEOTIDE SEQUENCE [LARGE SCALE GENOMIC DNA]</scope>
    <source>
        <strain evidence="15">E3</strain>
    </source>
</reference>
<feature type="active site" description="Proton acceptor" evidence="13">
    <location>
        <position position="254"/>
    </location>
</feature>
<dbReference type="InterPro" id="IPR012280">
    <property type="entry name" value="Semialdhyde_DH_dimer_dom"/>
</dbReference>
<dbReference type="Gene3D" id="3.30.360.10">
    <property type="entry name" value="Dihydrodipicolinate Reductase, domain 2"/>
    <property type="match status" value="1"/>
</dbReference>
<dbReference type="GO" id="GO:0051287">
    <property type="term" value="F:NAD binding"/>
    <property type="evidence" value="ECO:0007669"/>
    <property type="project" value="InterPro"/>
</dbReference>
<keyword evidence="7" id="KW-0521">NADP</keyword>
<evidence type="ECO:0000256" key="2">
    <source>
        <dbReference type="ARBA" id="ARBA00005097"/>
    </source>
</evidence>
<dbReference type="CDD" id="cd02315">
    <property type="entry name" value="ScASADH_like_N"/>
    <property type="match status" value="1"/>
</dbReference>
<dbReference type="GO" id="GO:0009086">
    <property type="term" value="P:methionine biosynthetic process"/>
    <property type="evidence" value="ECO:0007669"/>
    <property type="project" value="UniProtKB-KW"/>
</dbReference>
<dbReference type="NCBIfam" id="NF006416">
    <property type="entry name" value="PRK08664.1"/>
    <property type="match status" value="1"/>
</dbReference>
<dbReference type="PIRSF" id="PIRSF000148">
    <property type="entry name" value="ASA_dh"/>
    <property type="match status" value="1"/>
</dbReference>
<dbReference type="Pfam" id="PF02774">
    <property type="entry name" value="Semialdhyde_dhC"/>
    <property type="match status" value="1"/>
</dbReference>
<evidence type="ECO:0000313" key="16">
    <source>
        <dbReference type="EMBL" id="SPQ94864.1"/>
    </source>
</evidence>
<dbReference type="AlphaFoldDB" id="A0A0G4J5V4"/>
<dbReference type="InterPro" id="IPR000534">
    <property type="entry name" value="Semialdehyde_DH_NAD-bd"/>
</dbReference>
<evidence type="ECO:0000256" key="9">
    <source>
        <dbReference type="ARBA" id="ARBA00023167"/>
    </source>
</evidence>
<dbReference type="SUPFAM" id="SSF51735">
    <property type="entry name" value="NAD(P)-binding Rossmann-fold domains"/>
    <property type="match status" value="1"/>
</dbReference>
<organism evidence="15 17">
    <name type="scientific">Plasmodiophora brassicae</name>
    <name type="common">Clubroot disease agent</name>
    <dbReference type="NCBI Taxonomy" id="37360"/>
    <lineage>
        <taxon>Eukaryota</taxon>
        <taxon>Sar</taxon>
        <taxon>Rhizaria</taxon>
        <taxon>Endomyxa</taxon>
        <taxon>Phytomyxea</taxon>
        <taxon>Plasmodiophorida</taxon>
        <taxon>Plasmodiophoridae</taxon>
        <taxon>Plasmodiophora</taxon>
    </lineage>
</organism>
<evidence type="ECO:0000256" key="7">
    <source>
        <dbReference type="ARBA" id="ARBA00022857"/>
    </source>
</evidence>
<protein>
    <recommendedName>
        <fullName evidence="12">Aspartate-semialdehyde dehydrogenase</fullName>
        <ecNumber evidence="4">1.2.1.11</ecNumber>
    </recommendedName>
</protein>
<comment type="function">
    <text evidence="11">Catalyzes the NADPH-dependent formation of L-aspartate 4-semialdehyde (L-ASA) by the reductive dephosphorylation of 4-phospho-L-aspartate. Mediates the second step in the biosynthesis of amino acids that derive from aspartate (the aspartate family of amino acids), including methioinine and threonine, the latter of which is a precursor to isoleucine.</text>
</comment>
<dbReference type="STRING" id="37360.A0A0G4J5V4"/>
<keyword evidence="17" id="KW-1185">Reference proteome</keyword>
<dbReference type="GO" id="GO:0046983">
    <property type="term" value="F:protein dimerization activity"/>
    <property type="evidence" value="ECO:0007669"/>
    <property type="project" value="InterPro"/>
</dbReference>
<dbReference type="EMBL" id="CDSF01000133">
    <property type="protein sequence ID" value="CEP02744.1"/>
    <property type="molecule type" value="Genomic_DNA"/>
</dbReference>
<comment type="similarity">
    <text evidence="3">Belongs to the aspartate-semialdehyde dehydrogenase family.</text>
</comment>
<evidence type="ECO:0000256" key="1">
    <source>
        <dbReference type="ARBA" id="ARBA00005021"/>
    </source>
</evidence>
<proteinExistence type="inferred from homology"/>
<evidence type="ECO:0000256" key="11">
    <source>
        <dbReference type="ARBA" id="ARBA00049950"/>
    </source>
</evidence>
<dbReference type="Proteomes" id="UP000039324">
    <property type="component" value="Unassembled WGS sequence"/>
</dbReference>
<comment type="pathway">
    <text evidence="1">Amino-acid biosynthesis; L-methionine biosynthesis via de novo pathway; L-homoserine from L-aspartate: step 2/3.</text>
</comment>
<gene>
    <name evidence="15" type="ORF">PBRA_002712</name>
    <name evidence="16" type="ORF">PLBR_LOCUS2079</name>
</gene>
<evidence type="ECO:0000256" key="12">
    <source>
        <dbReference type="ARBA" id="ARBA00050041"/>
    </source>
</evidence>
<sequence>MTVEDGDGRPRRRTVAILGATGLVGQRFVERLADHPWFELVAVGASSRSAGQTYARACSWKLDTALPDAVSAFVVRPCVPREFEGVQIVFSALDSSVAGDIESEFANAGFAVFTNASPHRMDADVPVLIPFVNPDHLEAAFAQSRASKNGRSGFIIANANCASTGLVVALRPLQQAFGIDSALVVTMQAVSGAGYPGVPAMDIVDNVVPYIPGEEDKLESEPLKILGEWRNGAFRPAEMTLSAQCNRVCVRDGHLACCSVKLRRPATADEVRDALSQYESPVAQYKLPSAPASPIVVLSADDRPQPRLDRDCGRGYTITVGRVRACTLLDVKFTLLSHNTVIGAAGGSLLNAELAVARGLA</sequence>
<dbReference type="PANTHER" id="PTHR46718">
    <property type="entry name" value="ASPARTATE-SEMIALDEHYDE DEHYDROGENASE"/>
    <property type="match status" value="1"/>
</dbReference>
<dbReference type="SMART" id="SM00859">
    <property type="entry name" value="Semialdhyde_dh"/>
    <property type="match status" value="1"/>
</dbReference>
<evidence type="ECO:0000259" key="14">
    <source>
        <dbReference type="SMART" id="SM00859"/>
    </source>
</evidence>
<dbReference type="OMA" id="SHNTKMG"/>
<dbReference type="NCBIfam" id="TIGR00978">
    <property type="entry name" value="asd_EA"/>
    <property type="match status" value="1"/>
</dbReference>